<sequence>MAKHASSTRDTGRCASVAGVPVVFTASSQLWLWLLIAVALPGPLALAAAAPGEWTACLDTQFQCRNGRCVTLTWRCDGDLDCPDNSDEENCPKHTCSERDFVCGNGDCIPLRWLCDGDVDCVDRSDESQEHCSHRTCLTTDFSCGGIVAQCIPQAWRCDHETDCKNGADELDCGNVTCLPDEFTCANHKCLAGRLRCDRDDDCGDGSDELGCPQLTCGPHEFACADLQQCMPRRWVCDKDPDCQDGSDEWAQLCDKVSGNPESMATPDCEANGYRCGSGECVHGSWKCDGAEDCKDGSDEHGCQYQASMGTCRPGEFPCVNGSVCVPAFNLCDERLDCPDGSDEARCPPNATDSCEPGQFQCGTKDCIAASNVCDGVAHCRDGSDEHSEKCGVNECLVKNGGCTSICRDLLIGYECACQPGFKLMPSGNCIAEDCEPDQFVCGSKECIDPAKVCDGTSHCRDGSDEPSSQCGVNECLHDNGGCASICQDLKISYECQCLPGFQLVDGKVCVDVDECQRVGTCSQVCVNLKGGFKCECLNGYLLDPKTGVCKALGKEPYVIFTNRHDIRKLDTARNEYSQVVPRTRNAVALSVHVSNNTILWSDQHQKLILSAVIGKASDSKNHAVVIEQGLSFVEGLAVDWIHNTLYWSDSGFKTLSVATMDGRRRKLFDSGLQEPRAIVVDPIAGWLYWSDWGEPAKIEKAGMNGANRHAIVTHDIQWPNGIALDLANRRLYWVDSKLHTLSSVDMSGQDRVTVLASYSDLLHPFSIAVFEDKVYWTDGEEEAIFSMNKFTGSGRRVLAENLHSPQDIVVVHPLAQPSGPNRCEGSGCEYLCLPAPKVDAALPLFSCACADNSHLNPDGKTCSAAVGVVSTAARPTINAENAPIPGAAVGPGSTAAMPTMETTAPIIPTLRNRGWLEAWLSTEAPSIATNAESEGGSASTVVGVLIPLAILAMVCVAGFYLWRNWKLRNTKSMNFDNPVYRKTTEDDDFALDHNASLGPSVGHVYPPLMAVSTEDDE</sequence>
<accession>A0AAJ7TZ62</accession>
<keyword evidence="11" id="KW-0677">Repeat</keyword>
<feature type="disulfide bond" evidence="19">
    <location>
        <begin position="178"/>
        <end position="190"/>
    </location>
</feature>
<feature type="disulfide bond" evidence="19">
    <location>
        <begin position="276"/>
        <end position="294"/>
    </location>
</feature>
<dbReference type="InterPro" id="IPR051221">
    <property type="entry name" value="LDLR-related"/>
</dbReference>
<comment type="caution">
    <text evidence="19">Lacks conserved residue(s) required for the propagation of feature annotation.</text>
</comment>
<dbReference type="PANTHER" id="PTHR22722">
    <property type="entry name" value="LOW-DENSITY LIPOPROTEIN RECEPTOR-RELATED PROTEIN 2-RELATED"/>
    <property type="match status" value="1"/>
</dbReference>
<dbReference type="InterPro" id="IPR009030">
    <property type="entry name" value="Growth_fac_rcpt_cys_sf"/>
</dbReference>
<feature type="disulfide bond" evidence="19">
    <location>
        <begin position="185"/>
        <end position="203"/>
    </location>
</feature>
<dbReference type="FunFam" id="4.10.400.10:FF:000034">
    <property type="entry name" value="Low-density lipoprotein receptor-related protein 2"/>
    <property type="match status" value="1"/>
</dbReference>
<feature type="disulfide bond" evidence="19">
    <location>
        <begin position="96"/>
        <end position="108"/>
    </location>
</feature>
<name>A0AAJ7TZ62_PETMA</name>
<evidence type="ECO:0000256" key="17">
    <source>
        <dbReference type="ARBA" id="ARBA00023180"/>
    </source>
</evidence>
<dbReference type="GO" id="GO:0031904">
    <property type="term" value="C:endosome lumen"/>
    <property type="evidence" value="ECO:0007669"/>
    <property type="project" value="UniProtKB-SubCell"/>
</dbReference>
<dbReference type="GO" id="GO:0005576">
    <property type="term" value="C:extracellular region"/>
    <property type="evidence" value="ECO:0007669"/>
    <property type="project" value="UniProtKB-SubCell"/>
</dbReference>
<feature type="disulfide bond" evidence="19">
    <location>
        <begin position="435"/>
        <end position="447"/>
    </location>
</feature>
<feature type="disulfide bond" evidence="19">
    <location>
        <begin position="332"/>
        <end position="347"/>
    </location>
</feature>
<feature type="disulfide bond" evidence="19">
    <location>
        <begin position="288"/>
        <end position="303"/>
    </location>
</feature>
<keyword evidence="17" id="KW-0325">Glycoprotein</keyword>
<dbReference type="SMART" id="SM00135">
    <property type="entry name" value="LY"/>
    <property type="match status" value="5"/>
</dbReference>
<dbReference type="Pfam" id="PF00058">
    <property type="entry name" value="Ldl_recept_b"/>
    <property type="match status" value="4"/>
</dbReference>
<dbReference type="PRINTS" id="PR00261">
    <property type="entry name" value="LDLRECEPTOR"/>
</dbReference>
<dbReference type="PROSITE" id="PS51120">
    <property type="entry name" value="LDLRB"/>
    <property type="match status" value="3"/>
</dbReference>
<dbReference type="PROSITE" id="PS01187">
    <property type="entry name" value="EGF_CA"/>
    <property type="match status" value="1"/>
</dbReference>
<evidence type="ECO:0000313" key="23">
    <source>
        <dbReference type="Proteomes" id="UP001318040"/>
    </source>
</evidence>
<dbReference type="SUPFAM" id="SSF63825">
    <property type="entry name" value="YWTD domain"/>
    <property type="match status" value="1"/>
</dbReference>
<evidence type="ECO:0000256" key="10">
    <source>
        <dbReference type="ARBA" id="ARBA00022729"/>
    </source>
</evidence>
<evidence type="ECO:0000259" key="22">
    <source>
        <dbReference type="PROSITE" id="PS01186"/>
    </source>
</evidence>
<feature type="repeat" description="LDL-receptor class B" evidence="20">
    <location>
        <begin position="730"/>
        <end position="774"/>
    </location>
</feature>
<evidence type="ECO:0000256" key="18">
    <source>
        <dbReference type="ARBA" id="ARBA00046273"/>
    </source>
</evidence>
<dbReference type="RefSeq" id="XP_032826858.1">
    <property type="nucleotide sequence ID" value="XM_032970967.1"/>
</dbReference>
<dbReference type="CDD" id="cd00054">
    <property type="entry name" value="EGF_CA"/>
    <property type="match status" value="1"/>
</dbReference>
<dbReference type="SMART" id="SM00179">
    <property type="entry name" value="EGF_CA"/>
    <property type="match status" value="3"/>
</dbReference>
<keyword evidence="15 19" id="KW-1015">Disulfide bond</keyword>
<evidence type="ECO:0000256" key="21">
    <source>
        <dbReference type="SAM" id="Phobius"/>
    </source>
</evidence>
<dbReference type="CDD" id="cd00112">
    <property type="entry name" value="LDLa"/>
    <property type="match status" value="8"/>
</dbReference>
<evidence type="ECO:0000256" key="12">
    <source>
        <dbReference type="ARBA" id="ARBA00022753"/>
    </source>
</evidence>
<dbReference type="InterPro" id="IPR000742">
    <property type="entry name" value="EGF"/>
</dbReference>
<dbReference type="FunFam" id="4.10.400.10:FF:000045">
    <property type="entry name" value="Low-density lipoprotein receptor-related protein 2"/>
    <property type="match status" value="1"/>
</dbReference>
<dbReference type="GO" id="GO:0043235">
    <property type="term" value="C:receptor complex"/>
    <property type="evidence" value="ECO:0007669"/>
    <property type="project" value="TreeGrafter"/>
</dbReference>
<evidence type="ECO:0000256" key="6">
    <source>
        <dbReference type="ARBA" id="ARBA00022536"/>
    </source>
</evidence>
<dbReference type="GO" id="GO:0005509">
    <property type="term" value="F:calcium ion binding"/>
    <property type="evidence" value="ECO:0007669"/>
    <property type="project" value="InterPro"/>
</dbReference>
<feature type="disulfide bond" evidence="19">
    <location>
        <begin position="442"/>
        <end position="460"/>
    </location>
</feature>
<dbReference type="FunFam" id="4.10.400.10:FF:000002">
    <property type="entry name" value="Low-density lipoprotein receptor-related protein 1"/>
    <property type="match status" value="1"/>
</dbReference>
<gene>
    <name evidence="24" type="primary">LOC116952002</name>
</gene>
<evidence type="ECO:0000256" key="13">
    <source>
        <dbReference type="ARBA" id="ARBA00022989"/>
    </source>
</evidence>
<dbReference type="InterPro" id="IPR002172">
    <property type="entry name" value="LDrepeatLR_classA_rpt"/>
</dbReference>
<protein>
    <submittedName>
        <fullName evidence="24">Low-density lipoprotein receptor-like isoform X2</fullName>
    </submittedName>
</protein>
<feature type="domain" description="EGF-like" evidence="22">
    <location>
        <begin position="416"/>
        <end position="430"/>
    </location>
</feature>
<dbReference type="PROSITE" id="PS50068">
    <property type="entry name" value="LDLRA_2"/>
    <property type="match status" value="9"/>
</dbReference>
<feature type="disulfide bond" evidence="19">
    <location>
        <begin position="269"/>
        <end position="281"/>
    </location>
</feature>
<keyword evidence="10" id="KW-0732">Signal</keyword>
<keyword evidence="23" id="KW-1185">Reference proteome</keyword>
<dbReference type="PROSITE" id="PS01186">
    <property type="entry name" value="EGF_2"/>
    <property type="match status" value="2"/>
</dbReference>
<feature type="disulfide bond" evidence="19">
    <location>
        <begin position="64"/>
        <end position="82"/>
    </location>
</feature>
<organism evidence="23 24">
    <name type="scientific">Petromyzon marinus</name>
    <name type="common">Sea lamprey</name>
    <dbReference type="NCBI Taxonomy" id="7757"/>
    <lineage>
        <taxon>Eukaryota</taxon>
        <taxon>Metazoa</taxon>
        <taxon>Chordata</taxon>
        <taxon>Craniata</taxon>
        <taxon>Vertebrata</taxon>
        <taxon>Cyclostomata</taxon>
        <taxon>Hyperoartia</taxon>
        <taxon>Petromyzontiformes</taxon>
        <taxon>Petromyzontidae</taxon>
        <taxon>Petromyzon</taxon>
    </lineage>
</organism>
<dbReference type="AlphaFoldDB" id="A0AAJ7TZ62"/>
<keyword evidence="16" id="KW-0675">Receptor</keyword>
<dbReference type="FunFam" id="4.10.400.10:FF:000030">
    <property type="entry name" value="Sortilin related receptor 1"/>
    <property type="match status" value="1"/>
</dbReference>
<feature type="disulfide bond" evidence="19">
    <location>
        <begin position="362"/>
        <end position="380"/>
    </location>
</feature>
<feature type="transmembrane region" description="Helical" evidence="21">
    <location>
        <begin position="30"/>
        <end position="50"/>
    </location>
</feature>
<feature type="disulfide bond" evidence="19">
    <location>
        <begin position="197"/>
        <end position="212"/>
    </location>
</feature>
<dbReference type="FunFam" id="2.120.10.30:FF:000241">
    <property type="entry name" value="Low-density lipoprotein receptor-related protein 6"/>
    <property type="match status" value="1"/>
</dbReference>
<reference evidence="24" key="1">
    <citation type="submission" date="2025-08" db="UniProtKB">
        <authorList>
            <consortium name="RefSeq"/>
        </authorList>
    </citation>
    <scope>IDENTIFICATION</scope>
    <source>
        <tissue evidence="24">Sperm</tissue>
    </source>
</reference>
<evidence type="ECO:0000256" key="19">
    <source>
        <dbReference type="PROSITE-ProRule" id="PRU00124"/>
    </source>
</evidence>
<keyword evidence="7" id="KW-0597">Phosphoprotein</keyword>
<feature type="domain" description="EGF-like" evidence="22">
    <location>
        <begin position="496"/>
        <end position="510"/>
    </location>
</feature>
<comment type="subcellular location">
    <subcellularLocation>
        <location evidence="1">Cell membrane</location>
        <topology evidence="1">Single-pass type I membrane protein</topology>
    </subcellularLocation>
    <subcellularLocation>
        <location evidence="18">Endosome lumen</location>
    </subcellularLocation>
    <subcellularLocation>
        <location evidence="2">Secreted</location>
    </subcellularLocation>
</comment>
<dbReference type="FunFam" id="2.10.25.10:FF:000009">
    <property type="entry name" value="Low-density lipoprotein receptor isoform 1"/>
    <property type="match status" value="1"/>
</dbReference>
<keyword evidence="9 21" id="KW-0812">Transmembrane</keyword>
<dbReference type="SUPFAM" id="SSF57184">
    <property type="entry name" value="Growth factor receptor domain"/>
    <property type="match status" value="1"/>
</dbReference>
<feature type="disulfide bond" evidence="19">
    <location>
        <begin position="158"/>
        <end position="173"/>
    </location>
</feature>
<evidence type="ECO:0000256" key="14">
    <source>
        <dbReference type="ARBA" id="ARBA00023136"/>
    </source>
</evidence>
<dbReference type="Gene3D" id="2.120.10.30">
    <property type="entry name" value="TolB, C-terminal domain"/>
    <property type="match status" value="1"/>
</dbReference>
<keyword evidence="4" id="KW-1003">Cell membrane</keyword>
<keyword evidence="5" id="KW-0964">Secreted</keyword>
<evidence type="ECO:0000256" key="9">
    <source>
        <dbReference type="ARBA" id="ARBA00022692"/>
    </source>
</evidence>
<dbReference type="SMART" id="SM00192">
    <property type="entry name" value="LDLa"/>
    <property type="match status" value="9"/>
</dbReference>
<dbReference type="GO" id="GO:0006898">
    <property type="term" value="P:receptor-mediated endocytosis"/>
    <property type="evidence" value="ECO:0007669"/>
    <property type="project" value="TreeGrafter"/>
</dbReference>
<keyword evidence="12" id="KW-0967">Endosome</keyword>
<feature type="disulfide bond" evidence="19">
    <location>
        <begin position="57"/>
        <end position="69"/>
    </location>
</feature>
<proteinExistence type="inferred from homology"/>
<dbReference type="PROSITE" id="PS01209">
    <property type="entry name" value="LDLRA_1"/>
    <property type="match status" value="5"/>
</dbReference>
<evidence type="ECO:0000256" key="15">
    <source>
        <dbReference type="ARBA" id="ARBA00023157"/>
    </source>
</evidence>
<evidence type="ECO:0000256" key="4">
    <source>
        <dbReference type="ARBA" id="ARBA00022475"/>
    </source>
</evidence>
<dbReference type="InterPro" id="IPR026823">
    <property type="entry name" value="cEGF"/>
</dbReference>
<feature type="repeat" description="LDL-receptor class B" evidence="20">
    <location>
        <begin position="644"/>
        <end position="685"/>
    </location>
</feature>
<feature type="repeat" description="LDL-receptor class B" evidence="20">
    <location>
        <begin position="686"/>
        <end position="729"/>
    </location>
</feature>
<dbReference type="Gene3D" id="4.10.400.10">
    <property type="entry name" value="Low-density Lipoprotein Receptor"/>
    <property type="match status" value="9"/>
</dbReference>
<dbReference type="Pfam" id="PF12662">
    <property type="entry name" value="cEGF"/>
    <property type="match status" value="1"/>
</dbReference>
<evidence type="ECO:0000256" key="11">
    <source>
        <dbReference type="ARBA" id="ARBA00022737"/>
    </source>
</evidence>
<keyword evidence="14 21" id="KW-0472">Membrane</keyword>
<dbReference type="InterPro" id="IPR018097">
    <property type="entry name" value="EGF_Ca-bd_CS"/>
</dbReference>
<feature type="disulfide bond" evidence="19">
    <location>
        <begin position="355"/>
        <end position="367"/>
    </location>
</feature>
<keyword evidence="6" id="KW-0245">EGF-like domain</keyword>
<dbReference type="FunFam" id="4.10.400.10:FF:000124">
    <property type="entry name" value="Low density lipoprotein receptor"/>
    <property type="match status" value="1"/>
</dbReference>
<dbReference type="Gene3D" id="2.10.25.10">
    <property type="entry name" value="Laminin"/>
    <property type="match status" value="4"/>
</dbReference>
<dbReference type="SMART" id="SM00181">
    <property type="entry name" value="EGF"/>
    <property type="match status" value="5"/>
</dbReference>
<dbReference type="GO" id="GO:0042562">
    <property type="term" value="F:hormone binding"/>
    <property type="evidence" value="ECO:0007669"/>
    <property type="project" value="TreeGrafter"/>
</dbReference>
<evidence type="ECO:0000256" key="2">
    <source>
        <dbReference type="ARBA" id="ARBA00004613"/>
    </source>
</evidence>
<dbReference type="InterPro" id="IPR001881">
    <property type="entry name" value="EGF-like_Ca-bd_dom"/>
</dbReference>
<evidence type="ECO:0000256" key="3">
    <source>
        <dbReference type="ARBA" id="ARBA00009939"/>
    </source>
</evidence>
<dbReference type="Proteomes" id="UP001318040">
    <property type="component" value="Chromosome 44"/>
</dbReference>
<keyword evidence="8" id="KW-0254">Endocytosis</keyword>
<feature type="disulfide bond" evidence="19">
    <location>
        <begin position="103"/>
        <end position="121"/>
    </location>
</feature>
<evidence type="ECO:0000256" key="7">
    <source>
        <dbReference type="ARBA" id="ARBA00022553"/>
    </source>
</evidence>
<comment type="similarity">
    <text evidence="3">Belongs to the LDLR family.</text>
</comment>
<evidence type="ECO:0000256" key="5">
    <source>
        <dbReference type="ARBA" id="ARBA00022525"/>
    </source>
</evidence>
<dbReference type="InterPro" id="IPR023415">
    <property type="entry name" value="LDLR_class-A_CS"/>
</dbReference>
<dbReference type="InterPro" id="IPR000033">
    <property type="entry name" value="LDLR_classB_rpt"/>
</dbReference>
<dbReference type="SUPFAM" id="SSF57424">
    <property type="entry name" value="LDL receptor-like module"/>
    <property type="match status" value="9"/>
</dbReference>
<evidence type="ECO:0000256" key="1">
    <source>
        <dbReference type="ARBA" id="ARBA00004251"/>
    </source>
</evidence>
<dbReference type="InterPro" id="IPR011042">
    <property type="entry name" value="6-blade_b-propeller_TolB-like"/>
</dbReference>
<feature type="disulfide bond" evidence="19">
    <location>
        <begin position="76"/>
        <end position="91"/>
    </location>
</feature>
<keyword evidence="13 21" id="KW-1133">Transmembrane helix</keyword>
<dbReference type="Pfam" id="PF00057">
    <property type="entry name" value="Ldl_recept_a"/>
    <property type="match status" value="9"/>
</dbReference>
<dbReference type="PANTHER" id="PTHR22722:SF15">
    <property type="entry name" value="LOW-DENSITY LIPOPROTEIN RECEPTOR-RELATED"/>
    <property type="match status" value="1"/>
</dbReference>
<dbReference type="GO" id="GO:0016324">
    <property type="term" value="C:apical plasma membrane"/>
    <property type="evidence" value="ECO:0007669"/>
    <property type="project" value="TreeGrafter"/>
</dbReference>
<dbReference type="InterPro" id="IPR036055">
    <property type="entry name" value="LDL_receptor-like_sf"/>
</dbReference>
<feature type="transmembrane region" description="Helical" evidence="21">
    <location>
        <begin position="942"/>
        <end position="963"/>
    </location>
</feature>
<dbReference type="SUPFAM" id="SSF57196">
    <property type="entry name" value="EGF/Laminin"/>
    <property type="match status" value="1"/>
</dbReference>
<evidence type="ECO:0000256" key="8">
    <source>
        <dbReference type="ARBA" id="ARBA00022583"/>
    </source>
</evidence>
<evidence type="ECO:0000313" key="24">
    <source>
        <dbReference type="RefSeq" id="XP_032826858.1"/>
    </source>
</evidence>
<evidence type="ECO:0000256" key="20">
    <source>
        <dbReference type="PROSITE-ProRule" id="PRU00461"/>
    </source>
</evidence>
<evidence type="ECO:0000256" key="16">
    <source>
        <dbReference type="ARBA" id="ARBA00023170"/>
    </source>
</evidence>